<dbReference type="AlphaFoldDB" id="A0A9N8PCI5"/>
<organism evidence="1 2">
    <name type="scientific">Aureobasidium vineae</name>
    <dbReference type="NCBI Taxonomy" id="2773715"/>
    <lineage>
        <taxon>Eukaryota</taxon>
        <taxon>Fungi</taxon>
        <taxon>Dikarya</taxon>
        <taxon>Ascomycota</taxon>
        <taxon>Pezizomycotina</taxon>
        <taxon>Dothideomycetes</taxon>
        <taxon>Dothideomycetidae</taxon>
        <taxon>Dothideales</taxon>
        <taxon>Saccotheciaceae</taxon>
        <taxon>Aureobasidium</taxon>
    </lineage>
</organism>
<keyword evidence="2" id="KW-1185">Reference proteome</keyword>
<protein>
    <submittedName>
        <fullName evidence="1">Uncharacterized protein</fullName>
    </submittedName>
</protein>
<dbReference type="Proteomes" id="UP000716446">
    <property type="component" value="Unassembled WGS sequence"/>
</dbReference>
<comment type="caution">
    <text evidence="1">The sequence shown here is derived from an EMBL/GenBank/DDBJ whole genome shotgun (WGS) entry which is preliminary data.</text>
</comment>
<accession>A0A9N8PCI5</accession>
<name>A0A9N8PCI5_9PEZI</name>
<dbReference type="EMBL" id="CAIJEN010000008">
    <property type="protein sequence ID" value="CAD0089756.1"/>
    <property type="molecule type" value="Genomic_DNA"/>
</dbReference>
<evidence type="ECO:0000313" key="1">
    <source>
        <dbReference type="EMBL" id="CAD0089756.1"/>
    </source>
</evidence>
<proteinExistence type="predicted"/>
<evidence type="ECO:0000313" key="2">
    <source>
        <dbReference type="Proteomes" id="UP000716446"/>
    </source>
</evidence>
<sequence>MPPREAPWRSDPNGVSHLGPDGVLRSLNADHTAVLDFRRLSPEELKELAAPMGQATLDALVGVDGRDVIDEAQLWAVPAQEKWLSNTTAR</sequence>
<gene>
    <name evidence="1" type="ORF">AWRI4619_LOCUS5827</name>
</gene>
<reference evidence="1" key="1">
    <citation type="submission" date="2020-06" db="EMBL/GenBank/DDBJ databases">
        <authorList>
            <person name="Onetto C."/>
        </authorList>
    </citation>
    <scope>NUCLEOTIDE SEQUENCE</scope>
</reference>